<keyword evidence="5" id="KW-1185">Reference proteome</keyword>
<evidence type="ECO:0000256" key="2">
    <source>
        <dbReference type="RuleBase" id="RU003875"/>
    </source>
</evidence>
<protein>
    <submittedName>
        <fullName evidence="4">Starvation-inducible DNA-binding protein</fullName>
    </submittedName>
</protein>
<dbReference type="InterPro" id="IPR009078">
    <property type="entry name" value="Ferritin-like_SF"/>
</dbReference>
<dbReference type="InterPro" id="IPR008331">
    <property type="entry name" value="Ferritin_DPS_dom"/>
</dbReference>
<dbReference type="Pfam" id="PF00210">
    <property type="entry name" value="Ferritin"/>
    <property type="match status" value="1"/>
</dbReference>
<dbReference type="GO" id="GO:0016722">
    <property type="term" value="F:oxidoreductase activity, acting on metal ions"/>
    <property type="evidence" value="ECO:0007669"/>
    <property type="project" value="InterPro"/>
</dbReference>
<dbReference type="InterPro" id="IPR023188">
    <property type="entry name" value="DPS_DNA-bd_CS"/>
</dbReference>
<name>A0A1M5A656_9BACT</name>
<dbReference type="PIRSF" id="PIRSF005900">
    <property type="entry name" value="Dps"/>
    <property type="match status" value="1"/>
</dbReference>
<evidence type="ECO:0000313" key="4">
    <source>
        <dbReference type="EMBL" id="SHF25634.1"/>
    </source>
</evidence>
<dbReference type="PANTHER" id="PTHR42932:SF1">
    <property type="entry name" value="GENERAL STRESS PROTEIN 20U"/>
    <property type="match status" value="1"/>
</dbReference>
<dbReference type="InterPro" id="IPR012347">
    <property type="entry name" value="Ferritin-like"/>
</dbReference>
<comment type="similarity">
    <text evidence="1 2">Belongs to the Dps family.</text>
</comment>
<dbReference type="AlphaFoldDB" id="A0A1M5A656"/>
<dbReference type="PROSITE" id="PS00818">
    <property type="entry name" value="DPS_1"/>
    <property type="match status" value="1"/>
</dbReference>
<dbReference type="PROSITE" id="PS00819">
    <property type="entry name" value="DPS_2"/>
    <property type="match status" value="1"/>
</dbReference>
<evidence type="ECO:0000259" key="3">
    <source>
        <dbReference type="Pfam" id="PF00210"/>
    </source>
</evidence>
<reference evidence="4 5" key="1">
    <citation type="submission" date="2016-11" db="EMBL/GenBank/DDBJ databases">
        <authorList>
            <person name="Jaros S."/>
            <person name="Januszkiewicz K."/>
            <person name="Wedrychowicz H."/>
        </authorList>
    </citation>
    <scope>NUCLEOTIDE SEQUENCE [LARGE SCALE GENOMIC DNA]</scope>
    <source>
        <strain evidence="4 5">DSM 26897</strain>
    </source>
</reference>
<organism evidence="4 5">
    <name type="scientific">Cnuella takakiae</name>
    <dbReference type="NCBI Taxonomy" id="1302690"/>
    <lineage>
        <taxon>Bacteria</taxon>
        <taxon>Pseudomonadati</taxon>
        <taxon>Bacteroidota</taxon>
        <taxon>Chitinophagia</taxon>
        <taxon>Chitinophagales</taxon>
        <taxon>Chitinophagaceae</taxon>
        <taxon>Cnuella</taxon>
    </lineage>
</organism>
<proteinExistence type="inferred from homology"/>
<dbReference type="RefSeq" id="WP_073042335.1">
    <property type="nucleotide sequence ID" value="NZ_FQUO01000006.1"/>
</dbReference>
<dbReference type="STRING" id="1302690.BUE76_09390"/>
<dbReference type="GO" id="GO:0008199">
    <property type="term" value="F:ferric iron binding"/>
    <property type="evidence" value="ECO:0007669"/>
    <property type="project" value="InterPro"/>
</dbReference>
<dbReference type="Gene3D" id="1.20.1260.10">
    <property type="match status" value="1"/>
</dbReference>
<dbReference type="InterPro" id="IPR002177">
    <property type="entry name" value="DPS_DNA-bd"/>
</dbReference>
<gene>
    <name evidence="4" type="ORF">SAMN05444008_106127</name>
</gene>
<dbReference type="PANTHER" id="PTHR42932">
    <property type="entry name" value="GENERAL STRESS PROTEIN 20U"/>
    <property type="match status" value="1"/>
</dbReference>
<dbReference type="GO" id="GO:0003677">
    <property type="term" value="F:DNA binding"/>
    <property type="evidence" value="ECO:0007669"/>
    <property type="project" value="UniProtKB-KW"/>
</dbReference>
<sequence length="157" mass="18048">MAQTNQIGIVTEQAQQLSDRLNILLANLQVFYINARGFHWNITGEKFFELHAKFEELYNDLLIKVDEVAERILTLGYTPTHSFTEYVQRSSIQEAINVSEGKQAVQLIVEGFQSLLLTERDILHLAGEANDEGTSALMSDYIRQQEKMIWMYGSYLK</sequence>
<keyword evidence="4" id="KW-0238">DNA-binding</keyword>
<dbReference type="EMBL" id="FQUO01000006">
    <property type="protein sequence ID" value="SHF25634.1"/>
    <property type="molecule type" value="Genomic_DNA"/>
</dbReference>
<dbReference type="SUPFAM" id="SSF47240">
    <property type="entry name" value="Ferritin-like"/>
    <property type="match status" value="1"/>
</dbReference>
<dbReference type="Proteomes" id="UP000184368">
    <property type="component" value="Unassembled WGS sequence"/>
</dbReference>
<dbReference type="PRINTS" id="PR01346">
    <property type="entry name" value="HELNAPAPROT"/>
</dbReference>
<evidence type="ECO:0000313" key="5">
    <source>
        <dbReference type="Proteomes" id="UP000184368"/>
    </source>
</evidence>
<evidence type="ECO:0000256" key="1">
    <source>
        <dbReference type="ARBA" id="ARBA00009497"/>
    </source>
</evidence>
<accession>A0A1M5A656</accession>
<feature type="domain" description="Ferritin/DPS" evidence="3">
    <location>
        <begin position="19"/>
        <end position="156"/>
    </location>
</feature>
<dbReference type="CDD" id="cd01043">
    <property type="entry name" value="DPS"/>
    <property type="match status" value="1"/>
</dbReference>
<dbReference type="OrthoDB" id="9797023at2"/>